<comment type="caution">
    <text evidence="2">The sequence shown here is derived from an EMBL/GenBank/DDBJ whole genome shotgun (WGS) entry which is preliminary data.</text>
</comment>
<dbReference type="RefSeq" id="XP_062696354.1">
    <property type="nucleotide sequence ID" value="XM_062836913.1"/>
</dbReference>
<sequence length="158" mass="17448">MSSSSTPQTIMGNLPRYPVHSYGQDKGGVWATGTTRYPPHERSSCRPKPPVHGRGWTAETARHKPCFTTCEAASPAAPRVAVPARQKQWKWFVFRKANELVLTSETGPSGRSSGEGHTIQQTDSVSARQIGDLGSTRDLHQPIFLVHMCWLQGKKHVC</sequence>
<reference evidence="2 3" key="1">
    <citation type="journal article" date="2023" name="Mol. Phylogenet. Evol.">
        <title>Genome-scale phylogeny and comparative genomics of the fungal order Sordariales.</title>
        <authorList>
            <person name="Hensen N."/>
            <person name="Bonometti L."/>
            <person name="Westerberg I."/>
            <person name="Brannstrom I.O."/>
            <person name="Guillou S."/>
            <person name="Cros-Aarteil S."/>
            <person name="Calhoun S."/>
            <person name="Haridas S."/>
            <person name="Kuo A."/>
            <person name="Mondo S."/>
            <person name="Pangilinan J."/>
            <person name="Riley R."/>
            <person name="LaButti K."/>
            <person name="Andreopoulos B."/>
            <person name="Lipzen A."/>
            <person name="Chen C."/>
            <person name="Yan M."/>
            <person name="Daum C."/>
            <person name="Ng V."/>
            <person name="Clum A."/>
            <person name="Steindorff A."/>
            <person name="Ohm R.A."/>
            <person name="Martin F."/>
            <person name="Silar P."/>
            <person name="Natvig D.O."/>
            <person name="Lalanne C."/>
            <person name="Gautier V."/>
            <person name="Ament-Velasquez S.L."/>
            <person name="Kruys A."/>
            <person name="Hutchinson M.I."/>
            <person name="Powell A.J."/>
            <person name="Barry K."/>
            <person name="Miller A.N."/>
            <person name="Grigoriev I.V."/>
            <person name="Debuchy R."/>
            <person name="Gladieux P."/>
            <person name="Hiltunen Thoren M."/>
            <person name="Johannesson H."/>
        </authorList>
    </citation>
    <scope>NUCLEOTIDE SEQUENCE [LARGE SCALE GENOMIC DNA]</scope>
    <source>
        <strain evidence="2 3">FGSC 10403</strain>
    </source>
</reference>
<protein>
    <submittedName>
        <fullName evidence="2">Uncharacterized protein</fullName>
    </submittedName>
</protein>
<dbReference type="AlphaFoldDB" id="A0AAJ0IF56"/>
<name>A0AAJ0IF56_9PEZI</name>
<gene>
    <name evidence="2" type="ORF">B0T23DRAFT_375854</name>
</gene>
<evidence type="ECO:0000313" key="2">
    <source>
        <dbReference type="EMBL" id="KAK3498090.1"/>
    </source>
</evidence>
<accession>A0AAJ0IF56</accession>
<feature type="region of interest" description="Disordered" evidence="1">
    <location>
        <begin position="104"/>
        <end position="125"/>
    </location>
</feature>
<evidence type="ECO:0000256" key="1">
    <source>
        <dbReference type="SAM" id="MobiDB-lite"/>
    </source>
</evidence>
<proteinExistence type="predicted"/>
<evidence type="ECO:0000313" key="3">
    <source>
        <dbReference type="Proteomes" id="UP001285908"/>
    </source>
</evidence>
<feature type="compositionally biased region" description="Polar residues" evidence="1">
    <location>
        <begin position="1"/>
        <end position="11"/>
    </location>
</feature>
<feature type="region of interest" description="Disordered" evidence="1">
    <location>
        <begin position="1"/>
        <end position="53"/>
    </location>
</feature>
<keyword evidence="3" id="KW-1185">Reference proteome</keyword>
<dbReference type="GeneID" id="87874535"/>
<dbReference type="EMBL" id="JAULSX010000002">
    <property type="protein sequence ID" value="KAK3498090.1"/>
    <property type="molecule type" value="Genomic_DNA"/>
</dbReference>
<dbReference type="Proteomes" id="UP001285908">
    <property type="component" value="Unassembled WGS sequence"/>
</dbReference>
<organism evidence="2 3">
    <name type="scientific">Neurospora hispaniola</name>
    <dbReference type="NCBI Taxonomy" id="588809"/>
    <lineage>
        <taxon>Eukaryota</taxon>
        <taxon>Fungi</taxon>
        <taxon>Dikarya</taxon>
        <taxon>Ascomycota</taxon>
        <taxon>Pezizomycotina</taxon>
        <taxon>Sordariomycetes</taxon>
        <taxon>Sordariomycetidae</taxon>
        <taxon>Sordariales</taxon>
        <taxon>Sordariaceae</taxon>
        <taxon>Neurospora</taxon>
    </lineage>
</organism>